<reference evidence="6" key="1">
    <citation type="submission" date="2021-03" db="EMBL/GenBank/DDBJ databases">
        <title>Ottowia sp. 27C isolated from the cloaca of a Giant Asian pond turtle (Heosemys grandis).</title>
        <authorList>
            <person name="Spergser J."/>
            <person name="Busse H.-J."/>
        </authorList>
    </citation>
    <scope>NUCLEOTIDE SEQUENCE</scope>
    <source>
        <strain evidence="6">27C</strain>
    </source>
</reference>
<dbReference type="PANTHER" id="PTHR48111">
    <property type="entry name" value="REGULATOR OF RPOS"/>
    <property type="match status" value="1"/>
</dbReference>
<feature type="modified residue" description="4-aspartylphosphate" evidence="2">
    <location>
        <position position="59"/>
    </location>
</feature>
<dbReference type="GO" id="GO:0032993">
    <property type="term" value="C:protein-DNA complex"/>
    <property type="evidence" value="ECO:0007669"/>
    <property type="project" value="TreeGrafter"/>
</dbReference>
<evidence type="ECO:0000259" key="5">
    <source>
        <dbReference type="PROSITE" id="PS51755"/>
    </source>
</evidence>
<dbReference type="SMART" id="SM00448">
    <property type="entry name" value="REC"/>
    <property type="match status" value="1"/>
</dbReference>
<dbReference type="GO" id="GO:0000976">
    <property type="term" value="F:transcription cis-regulatory region binding"/>
    <property type="evidence" value="ECO:0007669"/>
    <property type="project" value="TreeGrafter"/>
</dbReference>
<sequence>MTSASTPNALILVAEDDRDISQILTGYLEQAGFRTVTAFDGETALSHVAMLKPDLMLLDLKLPLRDGFGVLSALRVDNRLPVIVISALADDLDKLSALRIGADDYVTKPFNPKEVVARVEAVLRRSQPAPATDVLRLGEVALDAAAHQVTVRGEPLDLTLSEFRLLSHLLRRPGQAHTRAALLDACLEESEALERTVDSHISHLRRKLQQAGAGVQLATVRSVGYRLELG</sequence>
<dbReference type="AlphaFoldDB" id="A0A975CHE9"/>
<evidence type="ECO:0000313" key="7">
    <source>
        <dbReference type="Proteomes" id="UP000663903"/>
    </source>
</evidence>
<protein>
    <submittedName>
        <fullName evidence="6">Response regulator transcription factor</fullName>
    </submittedName>
</protein>
<dbReference type="InterPro" id="IPR011006">
    <property type="entry name" value="CheY-like_superfamily"/>
</dbReference>
<dbReference type="Gene3D" id="1.10.10.10">
    <property type="entry name" value="Winged helix-like DNA-binding domain superfamily/Winged helix DNA-binding domain"/>
    <property type="match status" value="1"/>
</dbReference>
<dbReference type="Gene3D" id="6.10.250.690">
    <property type="match status" value="1"/>
</dbReference>
<dbReference type="RefSeq" id="WP_208009387.1">
    <property type="nucleotide sequence ID" value="NZ_CP071796.1"/>
</dbReference>
<dbReference type="Pfam" id="PF00486">
    <property type="entry name" value="Trans_reg_C"/>
    <property type="match status" value="1"/>
</dbReference>
<dbReference type="CDD" id="cd00383">
    <property type="entry name" value="trans_reg_C"/>
    <property type="match status" value="1"/>
</dbReference>
<accession>A0A975CHE9</accession>
<keyword evidence="1 3" id="KW-0238">DNA-binding</keyword>
<dbReference type="InterPro" id="IPR016032">
    <property type="entry name" value="Sig_transdc_resp-reg_C-effctor"/>
</dbReference>
<dbReference type="InterPro" id="IPR001867">
    <property type="entry name" value="OmpR/PhoB-type_DNA-bd"/>
</dbReference>
<feature type="domain" description="OmpR/PhoB-type" evidence="5">
    <location>
        <begin position="132"/>
        <end position="229"/>
    </location>
</feature>
<evidence type="ECO:0000256" key="3">
    <source>
        <dbReference type="PROSITE-ProRule" id="PRU01091"/>
    </source>
</evidence>
<proteinExistence type="predicted"/>
<dbReference type="SUPFAM" id="SSF52172">
    <property type="entry name" value="CheY-like"/>
    <property type="match status" value="1"/>
</dbReference>
<dbReference type="GO" id="GO:0005829">
    <property type="term" value="C:cytosol"/>
    <property type="evidence" value="ECO:0007669"/>
    <property type="project" value="TreeGrafter"/>
</dbReference>
<evidence type="ECO:0000256" key="1">
    <source>
        <dbReference type="ARBA" id="ARBA00023125"/>
    </source>
</evidence>
<dbReference type="KEGG" id="otd:J1M35_01560"/>
<name>A0A975CHE9_9BURK</name>
<dbReference type="InterPro" id="IPR039420">
    <property type="entry name" value="WalR-like"/>
</dbReference>
<dbReference type="EMBL" id="CP071796">
    <property type="protein sequence ID" value="QTD45639.1"/>
    <property type="molecule type" value="Genomic_DNA"/>
</dbReference>
<dbReference type="SMART" id="SM00862">
    <property type="entry name" value="Trans_reg_C"/>
    <property type="match status" value="1"/>
</dbReference>
<dbReference type="InterPro" id="IPR001789">
    <property type="entry name" value="Sig_transdc_resp-reg_receiver"/>
</dbReference>
<gene>
    <name evidence="6" type="ORF">J1M35_01560</name>
</gene>
<dbReference type="PROSITE" id="PS51755">
    <property type="entry name" value="OMPR_PHOB"/>
    <property type="match status" value="1"/>
</dbReference>
<dbReference type="GO" id="GO:0006355">
    <property type="term" value="P:regulation of DNA-templated transcription"/>
    <property type="evidence" value="ECO:0007669"/>
    <property type="project" value="InterPro"/>
</dbReference>
<feature type="DNA-binding region" description="OmpR/PhoB-type" evidence="3">
    <location>
        <begin position="132"/>
        <end position="229"/>
    </location>
</feature>
<dbReference type="InterPro" id="IPR036388">
    <property type="entry name" value="WH-like_DNA-bd_sf"/>
</dbReference>
<dbReference type="SUPFAM" id="SSF46894">
    <property type="entry name" value="C-terminal effector domain of the bipartite response regulators"/>
    <property type="match status" value="1"/>
</dbReference>
<dbReference type="Gene3D" id="3.40.50.2300">
    <property type="match status" value="1"/>
</dbReference>
<dbReference type="PROSITE" id="PS50110">
    <property type="entry name" value="RESPONSE_REGULATORY"/>
    <property type="match status" value="1"/>
</dbReference>
<evidence type="ECO:0000259" key="4">
    <source>
        <dbReference type="PROSITE" id="PS50110"/>
    </source>
</evidence>
<dbReference type="Proteomes" id="UP000663903">
    <property type="component" value="Chromosome"/>
</dbReference>
<evidence type="ECO:0000313" key="6">
    <source>
        <dbReference type="EMBL" id="QTD45639.1"/>
    </source>
</evidence>
<evidence type="ECO:0000256" key="2">
    <source>
        <dbReference type="PROSITE-ProRule" id="PRU00169"/>
    </source>
</evidence>
<keyword evidence="7" id="KW-1185">Reference proteome</keyword>
<feature type="domain" description="Response regulatory" evidence="4">
    <location>
        <begin position="10"/>
        <end position="123"/>
    </location>
</feature>
<keyword evidence="2" id="KW-0597">Phosphoprotein</keyword>
<organism evidence="6 7">
    <name type="scientific">Ottowia testudinis</name>
    <dbReference type="NCBI Taxonomy" id="2816950"/>
    <lineage>
        <taxon>Bacteria</taxon>
        <taxon>Pseudomonadati</taxon>
        <taxon>Pseudomonadota</taxon>
        <taxon>Betaproteobacteria</taxon>
        <taxon>Burkholderiales</taxon>
        <taxon>Comamonadaceae</taxon>
        <taxon>Ottowia</taxon>
    </lineage>
</organism>
<dbReference type="Pfam" id="PF00072">
    <property type="entry name" value="Response_reg"/>
    <property type="match status" value="1"/>
</dbReference>
<dbReference type="GO" id="GO:0000156">
    <property type="term" value="F:phosphorelay response regulator activity"/>
    <property type="evidence" value="ECO:0007669"/>
    <property type="project" value="TreeGrafter"/>
</dbReference>
<dbReference type="PANTHER" id="PTHR48111:SF59">
    <property type="entry name" value="TRANSCRIPTIONAL REGULATORY PROTEIN BAER"/>
    <property type="match status" value="1"/>
</dbReference>